<keyword evidence="2" id="KW-1185">Reference proteome</keyword>
<organism evidence="1 2">
    <name type="scientific">Pseudomonas emilianonis</name>
    <dbReference type="NCBI Taxonomy" id="2915812"/>
    <lineage>
        <taxon>Bacteria</taxon>
        <taxon>Pseudomonadati</taxon>
        <taxon>Pseudomonadota</taxon>
        <taxon>Gammaproteobacteria</taxon>
        <taxon>Pseudomonadales</taxon>
        <taxon>Pseudomonadaceae</taxon>
        <taxon>Pseudomonas</taxon>
    </lineage>
</organism>
<evidence type="ECO:0000313" key="2">
    <source>
        <dbReference type="Proteomes" id="UP001317085"/>
    </source>
</evidence>
<dbReference type="RefSeq" id="WP_247395647.1">
    <property type="nucleotide sequence ID" value="NZ_JAKNRV010000002.1"/>
</dbReference>
<gene>
    <name evidence="1" type="ORF">L9Z73_00690</name>
</gene>
<sequence>MNGLHEKHYLLQNAVEAFITHTGTERDRAESAMRELGPLKAKDFPEHLEASNFGQIEGFGKQLRSGKISEEGLKRLLCNIWALYKSVSASRDAALRGSAQ</sequence>
<name>A0ABT0EB40_9PSED</name>
<proteinExistence type="predicted"/>
<dbReference type="EMBL" id="JAKNRV010000002">
    <property type="protein sequence ID" value="MCK1782933.1"/>
    <property type="molecule type" value="Genomic_DNA"/>
</dbReference>
<protein>
    <submittedName>
        <fullName evidence="1">Uncharacterized protein</fullName>
    </submittedName>
</protein>
<comment type="caution">
    <text evidence="1">The sequence shown here is derived from an EMBL/GenBank/DDBJ whole genome shotgun (WGS) entry which is preliminary data.</text>
</comment>
<accession>A0ABT0EB40</accession>
<evidence type="ECO:0000313" key="1">
    <source>
        <dbReference type="EMBL" id="MCK1782933.1"/>
    </source>
</evidence>
<reference evidence="1 2" key="1">
    <citation type="submission" date="2022-02" db="EMBL/GenBank/DDBJ databases">
        <title>Comparative genomics of the first Antarctic Pseudomonas spp. capable of biotransforming 2,4,6-Trinitrotoluene.</title>
        <authorList>
            <person name="Cabrera M.A."/>
            <person name="Marquez S.L."/>
            <person name="Perez-Donoso J.M."/>
        </authorList>
    </citation>
    <scope>NUCLEOTIDE SEQUENCE [LARGE SCALE GENOMIC DNA]</scope>
    <source>
        <strain evidence="1 2">TNT11</strain>
    </source>
</reference>
<dbReference type="Proteomes" id="UP001317085">
    <property type="component" value="Unassembled WGS sequence"/>
</dbReference>